<feature type="transmembrane region" description="Helical" evidence="1">
    <location>
        <begin position="6"/>
        <end position="27"/>
    </location>
</feature>
<feature type="transmembrane region" description="Helical" evidence="1">
    <location>
        <begin position="39"/>
        <end position="59"/>
    </location>
</feature>
<protein>
    <submittedName>
        <fullName evidence="2">Uncharacterized protein</fullName>
    </submittedName>
</protein>
<sequence>MFRWTAGLSIAAASMVIPTFVVIVGLGMGASGAEGVPDWLLLSFFLFVATWIAFGLVALRLADSWKTGLQIIGWGVLCAVLCLVPGLLLLFGAA</sequence>
<keyword evidence="3" id="KW-1185">Reference proteome</keyword>
<dbReference type="PATRIC" id="fig|1182568.3.peg.2508"/>
<reference evidence="2 3" key="1">
    <citation type="submission" date="2015-01" db="EMBL/GenBank/DDBJ databases">
        <title>Deinococcus puniceus/DY1/ whole genome sequencing.</title>
        <authorList>
            <person name="Kim M.K."/>
            <person name="Srinivasan S."/>
            <person name="Lee J.-J."/>
        </authorList>
    </citation>
    <scope>NUCLEOTIDE SEQUENCE [LARGE SCALE GENOMIC DNA]</scope>
    <source>
        <strain evidence="2 3">DY1</strain>
    </source>
</reference>
<dbReference type="KEGG" id="dpu:SU48_12130"/>
<dbReference type="EMBL" id="CP011387">
    <property type="protein sequence ID" value="ANE44384.1"/>
    <property type="molecule type" value="Genomic_DNA"/>
</dbReference>
<evidence type="ECO:0000313" key="2">
    <source>
        <dbReference type="EMBL" id="ANE44384.1"/>
    </source>
</evidence>
<keyword evidence="1" id="KW-1133">Transmembrane helix</keyword>
<dbReference type="AlphaFoldDB" id="A0A172TBS7"/>
<keyword evidence="1" id="KW-0472">Membrane</keyword>
<gene>
    <name evidence="2" type="ORF">SU48_12130</name>
</gene>
<feature type="transmembrane region" description="Helical" evidence="1">
    <location>
        <begin position="71"/>
        <end position="91"/>
    </location>
</feature>
<evidence type="ECO:0000313" key="3">
    <source>
        <dbReference type="Proteomes" id="UP000077363"/>
    </source>
</evidence>
<dbReference type="Proteomes" id="UP000077363">
    <property type="component" value="Chromosome"/>
</dbReference>
<name>A0A172TBS7_9DEIO</name>
<accession>A0A172TBS7</accession>
<evidence type="ECO:0000256" key="1">
    <source>
        <dbReference type="SAM" id="Phobius"/>
    </source>
</evidence>
<keyword evidence="1" id="KW-0812">Transmembrane</keyword>
<organism evidence="2 3">
    <name type="scientific">Deinococcus puniceus</name>
    <dbReference type="NCBI Taxonomy" id="1182568"/>
    <lineage>
        <taxon>Bacteria</taxon>
        <taxon>Thermotogati</taxon>
        <taxon>Deinococcota</taxon>
        <taxon>Deinococci</taxon>
        <taxon>Deinococcales</taxon>
        <taxon>Deinococcaceae</taxon>
        <taxon>Deinococcus</taxon>
    </lineage>
</organism>
<proteinExistence type="predicted"/>